<feature type="transmembrane region" description="Helical" evidence="1">
    <location>
        <begin position="184"/>
        <end position="208"/>
    </location>
</feature>
<evidence type="ECO:0000313" key="3">
    <source>
        <dbReference type="EMBL" id="SVP95009.1"/>
    </source>
</evidence>
<keyword evidence="1" id="KW-0472">Membrane</keyword>
<accession>A0A3B0NB20</accession>
<keyword evidence="1" id="KW-1133">Transmembrane helix</keyword>
<evidence type="ECO:0000256" key="1">
    <source>
        <dbReference type="SAM" id="Phobius"/>
    </source>
</evidence>
<feature type="transmembrane region" description="Helical" evidence="1">
    <location>
        <begin position="905"/>
        <end position="925"/>
    </location>
</feature>
<feature type="transmembrane region" description="Helical" evidence="1">
    <location>
        <begin position="306"/>
        <end position="324"/>
    </location>
</feature>
<feature type="transmembrane region" description="Helical" evidence="1">
    <location>
        <begin position="91"/>
        <end position="109"/>
    </location>
</feature>
<feature type="transmembrane region" description="Helical" evidence="1">
    <location>
        <begin position="48"/>
        <end position="71"/>
    </location>
</feature>
<dbReference type="EMBL" id="UIVT01000004">
    <property type="protein sequence ID" value="SVP94244.1"/>
    <property type="molecule type" value="Genomic_DNA"/>
</dbReference>
<proteinExistence type="predicted"/>
<keyword evidence="1" id="KW-0812">Transmembrane</keyword>
<dbReference type="VEuPathDB" id="PiroplasmaDB:TA06260"/>
<dbReference type="AlphaFoldDB" id="A0A3B0NB20"/>
<feature type="transmembrane region" description="Helical" evidence="1">
    <location>
        <begin position="864"/>
        <end position="885"/>
    </location>
</feature>
<sequence>MGEFGKDELKISAFTFAGLAMMLNIRLVYSAAPYALLRFKLPENLFSVFVRVMASSLELWCLPSMTIANIMDYFRSIKGKDWKAWSYHYQSIFWSWCNFLTFVILWISFIIGGDQGNVTTFYWVIAASGFVFGINMVMVYAMEFQYLAWYMIGENSFPMVTSLMHYVGTLFFGNRRKWNSDYIIVTIDIIISLGISLVAAILWTYAYYEGKDDGYPPSDANQRVCKTLTVSGTSDLTYTLQQDYFADNHATKPGACGHKKSVGYYAHFIPPSLMVLIGMGLVYCIYPGIAPGMIVPFYLIDKIEMVLLIATAFPPVIIGIMKNYDINPYIAMGNWGTYHKKACKGGKDPVSGGGTTEKCDCQESGGTGLSNLNLKVHNTTITATGGLNAIATIKVTKSVGGSDHEGPIETITDAKITATSTNVMSAGRLKTTTNLVLGDILTLTGKGAIAAGEVQINGTIIVTKAGTLGETITLNGRLVGKLTLTNVDGSGNKHVNVTARTGLNASTLSTLKGINVSGLRGTATMEITSDTDDLTKLTNEVTITVSKLTKGTVKSLEAGGELTNKTSLETNDTLILVGTASAGGINGQLKVNGTITIGGDGNLSSPLEFIGDVSGSLTDLQDAPDGGVTVSGTLNLQADKLTALQNTNFSLISDTKRALTYSLVTKSRISIGTNTTTTGKVTISGLTLIPACTTISATTGGFKADISDVTISETSVTGLKEPGGLPINLNNLNNANVEITKDNVKSIGGESKLETDTTLNPGDTLNLNITTQSGGGATISGTIRVTSPGTLSNNLTLKGGIETTISGLSDSSGSGTLTSSSTVNISNLKYDHMEFHVNHQATHCCFWGGKVFKWSNTNPKNEPWHIPVVLGPFQICLAAALIYSLHYTESNLSRSIVNQPKMSTALSIIFYMCHEIQLALGFPGIASDPNILLPMQLVGAFLMVLLAFYSVGYITEYKRNDPLNWPTDGMTTWNSLCYWLKMASKITNKNFKQLFTTDLRRDSKFKYIVYD</sequence>
<dbReference type="EMBL" id="UIVS01000004">
    <property type="protein sequence ID" value="SVP95009.1"/>
    <property type="molecule type" value="Genomic_DNA"/>
</dbReference>
<feature type="transmembrane region" description="Helical" evidence="1">
    <location>
        <begin position="273"/>
        <end position="299"/>
    </location>
</feature>
<protein>
    <submittedName>
        <fullName evidence="3">Tpr-related protein family member, putative</fullName>
    </submittedName>
</protein>
<feature type="transmembrane region" description="Helical" evidence="1">
    <location>
        <begin position="121"/>
        <end position="141"/>
    </location>
</feature>
<feature type="transmembrane region" description="Helical" evidence="1">
    <location>
        <begin position="147"/>
        <end position="172"/>
    </location>
</feature>
<name>A0A3B0NB20_THEAN</name>
<evidence type="ECO:0000313" key="2">
    <source>
        <dbReference type="EMBL" id="SVP94244.1"/>
    </source>
</evidence>
<organism evidence="3">
    <name type="scientific">Theileria annulata</name>
    <dbReference type="NCBI Taxonomy" id="5874"/>
    <lineage>
        <taxon>Eukaryota</taxon>
        <taxon>Sar</taxon>
        <taxon>Alveolata</taxon>
        <taxon>Apicomplexa</taxon>
        <taxon>Aconoidasida</taxon>
        <taxon>Piroplasmida</taxon>
        <taxon>Theileriidae</taxon>
        <taxon>Theileria</taxon>
    </lineage>
</organism>
<feature type="transmembrane region" description="Helical" evidence="1">
    <location>
        <begin position="12"/>
        <end position="36"/>
    </location>
</feature>
<feature type="transmembrane region" description="Helical" evidence="1">
    <location>
        <begin position="931"/>
        <end position="954"/>
    </location>
</feature>
<reference evidence="3" key="1">
    <citation type="submission" date="2018-07" db="EMBL/GenBank/DDBJ databases">
        <authorList>
            <person name="Quirk P.G."/>
            <person name="Krulwich T.A."/>
        </authorList>
    </citation>
    <scope>NUCLEOTIDE SEQUENCE</scope>
    <source>
        <strain evidence="3">Anand</strain>
    </source>
</reference>
<gene>
    <name evidence="2" type="ORF">TAT_000324600</name>
    <name evidence="3" type="ORF">TAV_000324400</name>
</gene>